<organism evidence="2 3">
    <name type="scientific">Hydrogenophaga aromaticivorans</name>
    <dbReference type="NCBI Taxonomy" id="2610898"/>
    <lineage>
        <taxon>Bacteria</taxon>
        <taxon>Pseudomonadati</taxon>
        <taxon>Pseudomonadota</taxon>
        <taxon>Betaproteobacteria</taxon>
        <taxon>Burkholderiales</taxon>
        <taxon>Comamonadaceae</taxon>
        <taxon>Hydrogenophaga</taxon>
    </lineage>
</organism>
<feature type="domain" description="Chorismate-utilising enzyme C-terminal" evidence="1">
    <location>
        <begin position="114"/>
        <end position="378"/>
    </location>
</feature>
<dbReference type="InterPro" id="IPR005801">
    <property type="entry name" value="ADC_synthase"/>
</dbReference>
<accession>A0A7Y8GXJ8</accession>
<dbReference type="RefSeq" id="WP_177135755.1">
    <property type="nucleotide sequence ID" value="NZ_VYGV01000007.1"/>
</dbReference>
<dbReference type="PRINTS" id="PR00095">
    <property type="entry name" value="ANTSNTHASEI"/>
</dbReference>
<dbReference type="Gene3D" id="3.60.120.10">
    <property type="entry name" value="Anthranilate synthase"/>
    <property type="match status" value="1"/>
</dbReference>
<evidence type="ECO:0000259" key="1">
    <source>
        <dbReference type="Pfam" id="PF00425"/>
    </source>
</evidence>
<dbReference type="InterPro" id="IPR036038">
    <property type="entry name" value="Aminotransferase-like"/>
</dbReference>
<proteinExistence type="predicted"/>
<evidence type="ECO:0000313" key="3">
    <source>
        <dbReference type="Proteomes" id="UP000545507"/>
    </source>
</evidence>
<dbReference type="InterPro" id="IPR043132">
    <property type="entry name" value="BCAT-like_C"/>
</dbReference>
<dbReference type="Pfam" id="PF00425">
    <property type="entry name" value="Chorismate_bind"/>
    <property type="match status" value="1"/>
</dbReference>
<dbReference type="PANTHER" id="PTHR11236">
    <property type="entry name" value="AMINOBENZOATE/ANTHRANILATE SYNTHASE"/>
    <property type="match status" value="1"/>
</dbReference>
<sequence>MRAVIDFPDTAPQAVSGGRLRASFDQPIEVVEAWSLADVLEAVERVQAHAEAGRWCVGGLAYEAAPAFDASLPVLAPDPRWPLVWFGVYEAPLTTPLPLSDRPRAARWTLPESRAHYLAQVERAQQAMAAGDCYQINLTTALAGTLTGEPSAWMQALRARQPEGYLLWLDGAHRHVLSASPELFFDWQPDAQGSRLQCRPMKGTAGREGDPVLDAAARERLLASAKERAENVMIVDLLRNDLNRIARPGSVRVDRLMEAEAWPSVWQMTSSLSAQARGGTTLTDVFRALFPCGSITGAPKRQAMRWITRLESGPRGFYCGALGVVRPGGHATFNVPIRTLALHHDPVTPPAWQARYGVGSGLTVYADPASEWDELMTKSHLLHRASEPFSLLETLRLEDGEYWLLERHLQRLQDSARHFGYPCDPSVLRERLSRQAEGHAKDLWRVRLTVDAQGAIDVQAFPMADTAQPVRVALAPAPLPTGGELQEFIRYKTTRRAHYEALAPTDPAVFDHLLVNERGEITEFTRGNVAIRLDGVWLTPALSSGLLAGTYRAALLVEERLGEAVLTTGDLARAQGLAFFNGLRGWLDAVLVPGADAPPESANAPRGA</sequence>
<dbReference type="Gene3D" id="3.20.10.10">
    <property type="entry name" value="D-amino Acid Aminotransferase, subunit A, domain 2"/>
    <property type="match status" value="1"/>
</dbReference>
<dbReference type="PANTHER" id="PTHR11236:SF50">
    <property type="entry name" value="AMINODEOXYCHORISMATE SYNTHASE COMPONENT 1"/>
    <property type="match status" value="1"/>
</dbReference>
<reference evidence="2 3" key="1">
    <citation type="submission" date="2019-09" db="EMBL/GenBank/DDBJ databases">
        <title>Hydrogenophaga aromatica sp. nov., isolated from a para-xylene-degrading enrichment culture.</title>
        <authorList>
            <person name="Tancsics A."/>
            <person name="Banerjee S."/>
        </authorList>
    </citation>
    <scope>NUCLEOTIDE SEQUENCE [LARGE SCALE GENOMIC DNA]</scope>
    <source>
        <strain evidence="2 3">D2P1</strain>
    </source>
</reference>
<dbReference type="Proteomes" id="UP000545507">
    <property type="component" value="Unassembled WGS sequence"/>
</dbReference>
<keyword evidence="2" id="KW-0808">Transferase</keyword>
<dbReference type="InterPro" id="IPR015890">
    <property type="entry name" value="Chorismate_C"/>
</dbReference>
<protein>
    <submittedName>
        <fullName evidence="2">Bifunctional aminodeoxychorismate synthase component I/aminotransferase</fullName>
    </submittedName>
</protein>
<keyword evidence="3" id="KW-1185">Reference proteome</keyword>
<dbReference type="SUPFAM" id="SSF56752">
    <property type="entry name" value="D-aminoacid aminotransferase-like PLP-dependent enzymes"/>
    <property type="match status" value="1"/>
</dbReference>
<dbReference type="AlphaFoldDB" id="A0A7Y8GXJ8"/>
<dbReference type="Gene3D" id="3.30.470.10">
    <property type="match status" value="1"/>
</dbReference>
<dbReference type="InterPro" id="IPR019999">
    <property type="entry name" value="Anth_synth_I-like"/>
</dbReference>
<dbReference type="InterPro" id="IPR001544">
    <property type="entry name" value="Aminotrans_IV"/>
</dbReference>
<dbReference type="GO" id="GO:0046820">
    <property type="term" value="F:4-amino-4-deoxychorismate synthase activity"/>
    <property type="evidence" value="ECO:0007669"/>
    <property type="project" value="TreeGrafter"/>
</dbReference>
<dbReference type="Pfam" id="PF01063">
    <property type="entry name" value="Aminotran_4"/>
    <property type="match status" value="1"/>
</dbReference>
<evidence type="ECO:0000313" key="2">
    <source>
        <dbReference type="EMBL" id="NWF45873.1"/>
    </source>
</evidence>
<dbReference type="SUPFAM" id="SSF56322">
    <property type="entry name" value="ADC synthase"/>
    <property type="match status" value="1"/>
</dbReference>
<dbReference type="InterPro" id="IPR043131">
    <property type="entry name" value="BCAT-like_N"/>
</dbReference>
<gene>
    <name evidence="2" type="ORF">F3K02_11520</name>
</gene>
<comment type="caution">
    <text evidence="2">The sequence shown here is derived from an EMBL/GenBank/DDBJ whole genome shotgun (WGS) entry which is preliminary data.</text>
</comment>
<name>A0A7Y8GXJ8_9BURK</name>
<dbReference type="EMBL" id="VYGV01000007">
    <property type="protein sequence ID" value="NWF45873.1"/>
    <property type="molecule type" value="Genomic_DNA"/>
</dbReference>
<dbReference type="GO" id="GO:0000162">
    <property type="term" value="P:L-tryptophan biosynthetic process"/>
    <property type="evidence" value="ECO:0007669"/>
    <property type="project" value="TreeGrafter"/>
</dbReference>
<keyword evidence="2" id="KW-0032">Aminotransferase</keyword>